<feature type="domain" description="Glycosyltransferase 2-like" evidence="1">
    <location>
        <begin position="281"/>
        <end position="408"/>
    </location>
</feature>
<dbReference type="RefSeq" id="WP_246105368.1">
    <property type="nucleotide sequence ID" value="NZ_CP036259.1"/>
</dbReference>
<evidence type="ECO:0000313" key="3">
    <source>
        <dbReference type="Proteomes" id="UP000320776"/>
    </source>
</evidence>
<protein>
    <submittedName>
        <fullName evidence="2">Glycosyl transferase family 2</fullName>
    </submittedName>
</protein>
<dbReference type="InterPro" id="IPR001173">
    <property type="entry name" value="Glyco_trans_2-like"/>
</dbReference>
<evidence type="ECO:0000259" key="1">
    <source>
        <dbReference type="Pfam" id="PF00535"/>
    </source>
</evidence>
<dbReference type="EMBL" id="CP036259">
    <property type="protein sequence ID" value="QDR82551.1"/>
    <property type="molecule type" value="Genomic_DNA"/>
</dbReference>
<dbReference type="InterPro" id="IPR029044">
    <property type="entry name" value="Nucleotide-diphossugar_trans"/>
</dbReference>
<dbReference type="SUPFAM" id="SSF53448">
    <property type="entry name" value="Nucleotide-diphospho-sugar transferases"/>
    <property type="match status" value="2"/>
</dbReference>
<name>A0A517DYY1_9FIRM</name>
<organism evidence="2 3">
    <name type="scientific">Sporomusa termitida</name>
    <dbReference type="NCBI Taxonomy" id="2377"/>
    <lineage>
        <taxon>Bacteria</taxon>
        <taxon>Bacillati</taxon>
        <taxon>Bacillota</taxon>
        <taxon>Negativicutes</taxon>
        <taxon>Selenomonadales</taxon>
        <taxon>Sporomusaceae</taxon>
        <taxon>Sporomusa</taxon>
    </lineage>
</organism>
<dbReference type="PANTHER" id="PTHR43630:SF2">
    <property type="entry name" value="GLYCOSYLTRANSFERASE"/>
    <property type="match status" value="1"/>
</dbReference>
<gene>
    <name evidence="2" type="ORF">SPTER_39790</name>
</gene>
<evidence type="ECO:0000313" key="2">
    <source>
        <dbReference type="EMBL" id="QDR82551.1"/>
    </source>
</evidence>
<sequence length="502" mass="58583">MKRILLASPIRQKPAILTEFLACLQLLDQTGFTLEFMFIDDHDSPSVELQQFAAANAGVTVFQGAEQSQAYRCDEQTHYWQEDIVWKVAKYKDYFIRLARERQYDYLFLVDSDLALHPKTITHLVSLGKDLVAEVYWTQWEKELIPLPQVWLGGQYRLHETGDGRPLSEEETGRRQRDFISSLRCPGIYKVGGLGACTLLSKAALAAGIAFRKIENLDLTGEDRHFCVRAAVLGLELYADTCYPPYHMYRESELAGLVTHKEQYDYRQNTPPPRLTLAMLVRNEENRYLEQVLQQAVGYADHVIILDDASTDNTVQVCRRCLAAVPHRIVVNNEAGFHNEIALRKQLWSLAAATNPDWILILDADEIFEDSIVRWLPFLLRNPQADIYHFRLYDMWNKTQYREDNCWQAHLHYRPFLVRYQAGYEYIWQETPQHCGRLPLNPGHLRAVPCQIRLQHWGWSRPADRLDKYYRYKQLDPKALYGSKEQYQSILDPKPNLITWQD</sequence>
<proteinExistence type="predicted"/>
<dbReference type="PANTHER" id="PTHR43630">
    <property type="entry name" value="POLY-BETA-1,6-N-ACETYL-D-GLUCOSAMINE SYNTHASE"/>
    <property type="match status" value="1"/>
</dbReference>
<keyword evidence="3" id="KW-1185">Reference proteome</keyword>
<dbReference type="AlphaFoldDB" id="A0A517DYY1"/>
<dbReference type="KEGG" id="sted:SPTER_39790"/>
<dbReference type="Gene3D" id="3.90.550.10">
    <property type="entry name" value="Spore Coat Polysaccharide Biosynthesis Protein SpsA, Chain A"/>
    <property type="match status" value="2"/>
</dbReference>
<dbReference type="GO" id="GO:0016740">
    <property type="term" value="F:transferase activity"/>
    <property type="evidence" value="ECO:0007669"/>
    <property type="project" value="UniProtKB-KW"/>
</dbReference>
<dbReference type="Proteomes" id="UP000320776">
    <property type="component" value="Chromosome"/>
</dbReference>
<dbReference type="Pfam" id="PF00535">
    <property type="entry name" value="Glycos_transf_2"/>
    <property type="match status" value="1"/>
</dbReference>
<reference evidence="2 3" key="1">
    <citation type="submission" date="2019-02" db="EMBL/GenBank/DDBJ databases">
        <title>Closed genome of Sporomusa termitida DSM 4440.</title>
        <authorList>
            <person name="Poehlein A."/>
            <person name="Daniel R."/>
        </authorList>
    </citation>
    <scope>NUCLEOTIDE SEQUENCE [LARGE SCALE GENOMIC DNA]</scope>
    <source>
        <strain evidence="2 3">DSM 4440</strain>
    </source>
</reference>
<keyword evidence="2" id="KW-0808">Transferase</keyword>
<accession>A0A517DYY1</accession>